<gene>
    <name evidence="1" type="ORF">Nepgr_026983</name>
</gene>
<evidence type="ECO:0000313" key="1">
    <source>
        <dbReference type="EMBL" id="GMH25140.1"/>
    </source>
</evidence>
<protein>
    <submittedName>
        <fullName evidence="1">Uncharacterized protein</fullName>
    </submittedName>
</protein>
<proteinExistence type="predicted"/>
<organism evidence="1 2">
    <name type="scientific">Nepenthes gracilis</name>
    <name type="common">Slender pitcher plant</name>
    <dbReference type="NCBI Taxonomy" id="150966"/>
    <lineage>
        <taxon>Eukaryota</taxon>
        <taxon>Viridiplantae</taxon>
        <taxon>Streptophyta</taxon>
        <taxon>Embryophyta</taxon>
        <taxon>Tracheophyta</taxon>
        <taxon>Spermatophyta</taxon>
        <taxon>Magnoliopsida</taxon>
        <taxon>eudicotyledons</taxon>
        <taxon>Gunneridae</taxon>
        <taxon>Pentapetalae</taxon>
        <taxon>Caryophyllales</taxon>
        <taxon>Nepenthaceae</taxon>
        <taxon>Nepenthes</taxon>
    </lineage>
</organism>
<dbReference type="EMBL" id="BSYO01000029">
    <property type="protein sequence ID" value="GMH25140.1"/>
    <property type="molecule type" value="Genomic_DNA"/>
</dbReference>
<name>A0AAD3Y2J5_NEPGR</name>
<dbReference type="Proteomes" id="UP001279734">
    <property type="component" value="Unassembled WGS sequence"/>
</dbReference>
<reference evidence="1" key="1">
    <citation type="submission" date="2023-05" db="EMBL/GenBank/DDBJ databases">
        <title>Nepenthes gracilis genome sequencing.</title>
        <authorList>
            <person name="Fukushima K."/>
        </authorList>
    </citation>
    <scope>NUCLEOTIDE SEQUENCE</scope>
    <source>
        <strain evidence="1">SING2019-196</strain>
    </source>
</reference>
<sequence>MRLEGFQFGEWLVVKVFAANVRFVNLKVHFAQGVVSFFRGEAPEVWSRAIAAIQPFIDYSVLAGRFLDVPGLLCIFC</sequence>
<dbReference type="AlphaFoldDB" id="A0AAD3Y2J5"/>
<accession>A0AAD3Y2J5</accession>
<keyword evidence="2" id="KW-1185">Reference proteome</keyword>
<evidence type="ECO:0000313" key="2">
    <source>
        <dbReference type="Proteomes" id="UP001279734"/>
    </source>
</evidence>
<comment type="caution">
    <text evidence="1">The sequence shown here is derived from an EMBL/GenBank/DDBJ whole genome shotgun (WGS) entry which is preliminary data.</text>
</comment>